<keyword evidence="1" id="KW-1133">Transmembrane helix</keyword>
<keyword evidence="1" id="KW-0472">Membrane</keyword>
<protein>
    <submittedName>
        <fullName evidence="2">Uncharacterized protein</fullName>
    </submittedName>
</protein>
<dbReference type="AlphaFoldDB" id="A0A2V4XGU9"/>
<evidence type="ECO:0000256" key="1">
    <source>
        <dbReference type="SAM" id="Phobius"/>
    </source>
</evidence>
<sequence length="46" mass="4955">MKNILLILLVIIAIAMIGLGLRADILPPVLTGIGFLIIAVLLFKKE</sequence>
<keyword evidence="3" id="KW-1185">Reference proteome</keyword>
<evidence type="ECO:0000313" key="2">
    <source>
        <dbReference type="EMBL" id="PYE82064.1"/>
    </source>
</evidence>
<dbReference type="EMBL" id="QJTD01000002">
    <property type="protein sequence ID" value="PYE82064.1"/>
    <property type="molecule type" value="Genomic_DNA"/>
</dbReference>
<comment type="caution">
    <text evidence="2">The sequence shown here is derived from an EMBL/GenBank/DDBJ whole genome shotgun (WGS) entry which is preliminary data.</text>
</comment>
<accession>A0A2V4XGU9</accession>
<evidence type="ECO:0000313" key="3">
    <source>
        <dbReference type="Proteomes" id="UP000248054"/>
    </source>
</evidence>
<keyword evidence="1" id="KW-0812">Transmembrane</keyword>
<dbReference type="Proteomes" id="UP000248054">
    <property type="component" value="Unassembled WGS sequence"/>
</dbReference>
<dbReference type="RefSeq" id="WP_189342989.1">
    <property type="nucleotide sequence ID" value="NZ_BMWQ01000002.1"/>
</dbReference>
<reference evidence="2 3" key="1">
    <citation type="submission" date="2018-06" db="EMBL/GenBank/DDBJ databases">
        <title>Genomic Encyclopedia of Type Strains, Phase III (KMG-III): the genomes of soil and plant-associated and newly described type strains.</title>
        <authorList>
            <person name="Whitman W."/>
        </authorList>
    </citation>
    <scope>NUCLEOTIDE SEQUENCE [LARGE SCALE GENOMIC DNA]</scope>
    <source>
        <strain evidence="2 3">CECT 7945</strain>
    </source>
</reference>
<proteinExistence type="predicted"/>
<name>A0A2V4XGU9_9FLAO</name>
<feature type="transmembrane region" description="Helical" evidence="1">
    <location>
        <begin position="25"/>
        <end position="43"/>
    </location>
</feature>
<gene>
    <name evidence="2" type="ORF">DFQ11_102644</name>
</gene>
<organism evidence="2 3">
    <name type="scientific">Winogradskyella epiphytica</name>
    <dbReference type="NCBI Taxonomy" id="262005"/>
    <lineage>
        <taxon>Bacteria</taxon>
        <taxon>Pseudomonadati</taxon>
        <taxon>Bacteroidota</taxon>
        <taxon>Flavobacteriia</taxon>
        <taxon>Flavobacteriales</taxon>
        <taxon>Flavobacteriaceae</taxon>
        <taxon>Winogradskyella</taxon>
    </lineage>
</organism>